<evidence type="ECO:0000313" key="2">
    <source>
        <dbReference type="Proteomes" id="UP001165190"/>
    </source>
</evidence>
<dbReference type="AlphaFoldDB" id="A0A9W7H055"/>
<keyword evidence="2" id="KW-1185">Reference proteome</keyword>
<gene>
    <name evidence="1" type="ORF">HRI_000463600</name>
</gene>
<dbReference type="Proteomes" id="UP001165190">
    <property type="component" value="Unassembled WGS sequence"/>
</dbReference>
<accession>A0A9W7H055</accession>
<dbReference type="EMBL" id="BSYR01000006">
    <property type="protein sequence ID" value="GMI67943.1"/>
    <property type="molecule type" value="Genomic_DNA"/>
</dbReference>
<name>A0A9W7H055_HIBTR</name>
<comment type="caution">
    <text evidence="1">The sequence shown here is derived from an EMBL/GenBank/DDBJ whole genome shotgun (WGS) entry which is preliminary data.</text>
</comment>
<sequence length="79" mass="9070">MTLSLEALAMSGADYDEWGLDIEKWEDDDASQFPPPHLLLEESENEQPVKVVKQDTKIVSPRLVDPELCLRRRYNRGGQ</sequence>
<protein>
    <submittedName>
        <fullName evidence="1">Uncharacterized protein</fullName>
    </submittedName>
</protein>
<reference evidence="1" key="1">
    <citation type="submission" date="2023-05" db="EMBL/GenBank/DDBJ databases">
        <title>Genome and transcriptome analyses reveal genes involved in the formation of fine ridges on petal epidermal cells in Hibiscus trionum.</title>
        <authorList>
            <person name="Koshimizu S."/>
            <person name="Masuda S."/>
            <person name="Ishii T."/>
            <person name="Shirasu K."/>
            <person name="Hoshino A."/>
            <person name="Arita M."/>
        </authorList>
    </citation>
    <scope>NUCLEOTIDE SEQUENCE</scope>
    <source>
        <strain evidence="1">Hamamatsu line</strain>
    </source>
</reference>
<proteinExistence type="predicted"/>
<dbReference type="OrthoDB" id="1002101at2759"/>
<organism evidence="1 2">
    <name type="scientific">Hibiscus trionum</name>
    <name type="common">Flower of an hour</name>
    <dbReference type="NCBI Taxonomy" id="183268"/>
    <lineage>
        <taxon>Eukaryota</taxon>
        <taxon>Viridiplantae</taxon>
        <taxon>Streptophyta</taxon>
        <taxon>Embryophyta</taxon>
        <taxon>Tracheophyta</taxon>
        <taxon>Spermatophyta</taxon>
        <taxon>Magnoliopsida</taxon>
        <taxon>eudicotyledons</taxon>
        <taxon>Gunneridae</taxon>
        <taxon>Pentapetalae</taxon>
        <taxon>rosids</taxon>
        <taxon>malvids</taxon>
        <taxon>Malvales</taxon>
        <taxon>Malvaceae</taxon>
        <taxon>Malvoideae</taxon>
        <taxon>Hibiscus</taxon>
    </lineage>
</organism>
<evidence type="ECO:0000313" key="1">
    <source>
        <dbReference type="EMBL" id="GMI67943.1"/>
    </source>
</evidence>